<name>A0A1X6ZLI1_9RHOB</name>
<accession>A0A1X6ZLI1</accession>
<dbReference type="AlphaFoldDB" id="A0A1X6ZLI1"/>
<dbReference type="OrthoDB" id="9796652at2"/>
<dbReference type="Proteomes" id="UP000193963">
    <property type="component" value="Unassembled WGS sequence"/>
</dbReference>
<evidence type="ECO:0000256" key="2">
    <source>
        <dbReference type="ARBA" id="ARBA00023002"/>
    </source>
</evidence>
<evidence type="ECO:0000259" key="3">
    <source>
        <dbReference type="SMART" id="SM00822"/>
    </source>
</evidence>
<dbReference type="InterPro" id="IPR020904">
    <property type="entry name" value="Sc_DH/Rdtase_CS"/>
</dbReference>
<sequence>MAETPPLPADCTFDFTGRRVLVTGASRGIGRTLALAFARAGADLVLTARALPSLDDTAAEARALGRDVICRAVDQQSVAAVQEGLSDLPPLDVLVNNAGIEDVRPTLEVDEALWDKIVDTNLKGAFFVAQAAAKSMEGRGGAIINLASLTSFVGVPTATPYTASKTGILGMTRAMAAEWAPLGIRVNAIAPGYFKTGLTSTFYEDEGWVQAMTDSVPMGRLGNLDDLEGATLFLASSAARYIAGQCLAIDGGFLAKI</sequence>
<evidence type="ECO:0000313" key="4">
    <source>
        <dbReference type="EMBL" id="SLN54678.1"/>
    </source>
</evidence>
<dbReference type="EC" id="1.1.1.69" evidence="4"/>
<reference evidence="4 5" key="1">
    <citation type="submission" date="2017-03" db="EMBL/GenBank/DDBJ databases">
        <authorList>
            <person name="Afonso C.L."/>
            <person name="Miller P.J."/>
            <person name="Scott M.A."/>
            <person name="Spackman E."/>
            <person name="Goraichik I."/>
            <person name="Dimitrov K.M."/>
            <person name="Suarez D.L."/>
            <person name="Swayne D.E."/>
        </authorList>
    </citation>
    <scope>NUCLEOTIDE SEQUENCE [LARGE SCALE GENOMIC DNA]</scope>
    <source>
        <strain evidence="4 5">CECT 7751</strain>
    </source>
</reference>
<dbReference type="PANTHER" id="PTHR42760">
    <property type="entry name" value="SHORT-CHAIN DEHYDROGENASES/REDUCTASES FAMILY MEMBER"/>
    <property type="match status" value="1"/>
</dbReference>
<dbReference type="PANTHER" id="PTHR42760:SF133">
    <property type="entry name" value="3-OXOACYL-[ACYL-CARRIER-PROTEIN] REDUCTASE"/>
    <property type="match status" value="1"/>
</dbReference>
<dbReference type="FunFam" id="3.40.50.720:FF:000084">
    <property type="entry name" value="Short-chain dehydrogenase reductase"/>
    <property type="match status" value="1"/>
</dbReference>
<feature type="domain" description="Ketoreductase" evidence="3">
    <location>
        <begin position="18"/>
        <end position="192"/>
    </location>
</feature>
<dbReference type="PRINTS" id="PR00080">
    <property type="entry name" value="SDRFAMILY"/>
</dbReference>
<evidence type="ECO:0000313" key="5">
    <source>
        <dbReference type="Proteomes" id="UP000193963"/>
    </source>
</evidence>
<dbReference type="EMBL" id="FWFN01000005">
    <property type="protein sequence ID" value="SLN54678.1"/>
    <property type="molecule type" value="Genomic_DNA"/>
</dbReference>
<evidence type="ECO:0000256" key="1">
    <source>
        <dbReference type="ARBA" id="ARBA00006484"/>
    </source>
</evidence>
<dbReference type="Pfam" id="PF13561">
    <property type="entry name" value="adh_short_C2"/>
    <property type="match status" value="1"/>
</dbReference>
<keyword evidence="5" id="KW-1185">Reference proteome</keyword>
<dbReference type="SUPFAM" id="SSF51735">
    <property type="entry name" value="NAD(P)-binding Rossmann-fold domains"/>
    <property type="match status" value="1"/>
</dbReference>
<gene>
    <name evidence="4" type="primary">gno</name>
    <name evidence="4" type="ORF">PSM7751_02656</name>
</gene>
<dbReference type="PRINTS" id="PR00081">
    <property type="entry name" value="GDHRDH"/>
</dbReference>
<proteinExistence type="inferred from homology"/>
<dbReference type="InterPro" id="IPR036291">
    <property type="entry name" value="NAD(P)-bd_dom_sf"/>
</dbReference>
<dbReference type="InterPro" id="IPR057326">
    <property type="entry name" value="KR_dom"/>
</dbReference>
<organism evidence="4 5">
    <name type="scientific">Pseudooceanicola marinus</name>
    <dbReference type="NCBI Taxonomy" id="396013"/>
    <lineage>
        <taxon>Bacteria</taxon>
        <taxon>Pseudomonadati</taxon>
        <taxon>Pseudomonadota</taxon>
        <taxon>Alphaproteobacteria</taxon>
        <taxon>Rhodobacterales</taxon>
        <taxon>Paracoccaceae</taxon>
        <taxon>Pseudooceanicola</taxon>
    </lineage>
</organism>
<dbReference type="SMART" id="SM00822">
    <property type="entry name" value="PKS_KR"/>
    <property type="match status" value="1"/>
</dbReference>
<dbReference type="Gene3D" id="3.40.50.720">
    <property type="entry name" value="NAD(P)-binding Rossmann-like Domain"/>
    <property type="match status" value="1"/>
</dbReference>
<dbReference type="RefSeq" id="WP_085888697.1">
    <property type="nucleotide sequence ID" value="NZ_FWFN01000005.1"/>
</dbReference>
<keyword evidence="2 4" id="KW-0560">Oxidoreductase</keyword>
<dbReference type="InterPro" id="IPR002347">
    <property type="entry name" value="SDR_fam"/>
</dbReference>
<comment type="similarity">
    <text evidence="1">Belongs to the short-chain dehydrogenases/reductases (SDR) family.</text>
</comment>
<dbReference type="PROSITE" id="PS00061">
    <property type="entry name" value="ADH_SHORT"/>
    <property type="match status" value="1"/>
</dbReference>
<dbReference type="GO" id="GO:0008874">
    <property type="term" value="F:gluconate 5-dehydrogenase activity"/>
    <property type="evidence" value="ECO:0007669"/>
    <property type="project" value="UniProtKB-EC"/>
</dbReference>
<protein>
    <submittedName>
        <fullName evidence="4">Gluconate 5-dehydrogenase</fullName>
        <ecNumber evidence="4">1.1.1.69</ecNumber>
    </submittedName>
</protein>